<keyword evidence="10" id="KW-0902">Two-component regulatory system</keyword>
<keyword evidence="5 12" id="KW-0597">Phosphoprotein</keyword>
<dbReference type="InterPro" id="IPR036641">
    <property type="entry name" value="HPT_dom_sf"/>
</dbReference>
<dbReference type="GO" id="GO:0000155">
    <property type="term" value="F:phosphorelay sensor kinase activity"/>
    <property type="evidence" value="ECO:0007669"/>
    <property type="project" value="InterPro"/>
</dbReference>
<dbReference type="SMART" id="SM01231">
    <property type="entry name" value="H-kinase_dim"/>
    <property type="match status" value="1"/>
</dbReference>
<dbReference type="GO" id="GO:0006935">
    <property type="term" value="P:chemotaxis"/>
    <property type="evidence" value="ECO:0007669"/>
    <property type="project" value="UniProtKB-KW"/>
</dbReference>
<evidence type="ECO:0000256" key="12">
    <source>
        <dbReference type="PROSITE-ProRule" id="PRU00110"/>
    </source>
</evidence>
<dbReference type="SUPFAM" id="SSF50341">
    <property type="entry name" value="CheW-like"/>
    <property type="match status" value="1"/>
</dbReference>
<sequence>MNAAVDSFVEEATDILDGLEKILLELEADPTNTGTVDAVFRALHTLKGSGAMFGFASLARFTHPFENAYEQIREGTAKVTPEIIQLSLASRDHLQRIIAKGPDAENSDIQDPTSLKLVEKIDVLIADQTTRNKSTGAIRAHSTQSQRFLITFKPHESDMRNGMRPDLLLAELEGLGEAHVTCSAAGVPPLRELDPTVCHFCWTIELTTSAGRDAIDEVFIFASDSAVTVTPLAPDTIDMAISQPAPGMERNAIGSGRMLKSDENLTAAPPKSDSVRVQAHRLDELMDQLGELVITQARLNRISADLDDTSLAETTEEIERLVTGLRDATLSIRMLPIELVFGKFRRVARDLSAELGKHVQLLTRGGETEVDKNVIDSLTEPLVHIIRNSIDHGVEAPDARLSADKPERATIVMQARQSGGEVLISVSDDGAGLNAEAIRQRAVSRKLIDEDQEVTDEQLHQLIFEPGFSTAEAVSSVSGRGVGMDAVRRVIDDLRGTVEVKSQPGRGTEVTLRLPLTLAIIDGLLVRVGNNPFVMPLSTVEECVELPPDETARQSGRSILRIRNKLVPFLRLDTLFGFERVENDDRRVVITSVDGRRLGFVVDEVIGQHQTVIKPLSVYHRGIEGLAGSTILGDGSVALILDAAAIVKRAQAAVRTAA</sequence>
<keyword evidence="8" id="KW-0418">Kinase</keyword>
<dbReference type="InterPro" id="IPR051315">
    <property type="entry name" value="Bact_Chemotaxis_CheA"/>
</dbReference>
<evidence type="ECO:0000259" key="13">
    <source>
        <dbReference type="PROSITE" id="PS50109"/>
    </source>
</evidence>
<dbReference type="EC" id="2.7.13.3" evidence="2"/>
<dbReference type="GO" id="GO:0005524">
    <property type="term" value="F:ATP binding"/>
    <property type="evidence" value="ECO:0007669"/>
    <property type="project" value="UniProtKB-KW"/>
</dbReference>
<organism evidence="16 17">
    <name type="scientific">Jannaschia seosinensis</name>
    <dbReference type="NCBI Taxonomy" id="313367"/>
    <lineage>
        <taxon>Bacteria</taxon>
        <taxon>Pseudomonadati</taxon>
        <taxon>Pseudomonadota</taxon>
        <taxon>Alphaproteobacteria</taxon>
        <taxon>Rhodobacterales</taxon>
        <taxon>Roseobacteraceae</taxon>
        <taxon>Jannaschia</taxon>
    </lineage>
</organism>
<dbReference type="InterPro" id="IPR036061">
    <property type="entry name" value="CheW-like_dom_sf"/>
</dbReference>
<reference evidence="16 17" key="1">
    <citation type="submission" date="2015-09" db="EMBL/GenBank/DDBJ databases">
        <authorList>
            <person name="Jackson K.R."/>
            <person name="Lunt B.L."/>
            <person name="Fisher J.N.B."/>
            <person name="Gardner A.V."/>
            <person name="Bailey M.E."/>
            <person name="Deus L.M."/>
            <person name="Earl A.S."/>
            <person name="Gibby P.D."/>
            <person name="Hartmann K.A."/>
            <person name="Liu J.E."/>
            <person name="Manci A.M."/>
            <person name="Nielsen D.A."/>
            <person name="Solomon M.B."/>
            <person name="Breakwell D.P."/>
            <person name="Burnett S.H."/>
            <person name="Grose J.H."/>
        </authorList>
    </citation>
    <scope>NUCLEOTIDE SEQUENCE [LARGE SCALE GENOMIC DNA]</scope>
    <source>
        <strain evidence="16 17">CECT 7799</strain>
    </source>
</reference>
<evidence type="ECO:0000256" key="2">
    <source>
        <dbReference type="ARBA" id="ARBA00012438"/>
    </source>
</evidence>
<keyword evidence="4" id="KW-0145">Chemotaxis</keyword>
<dbReference type="InterPro" id="IPR037006">
    <property type="entry name" value="CheA-like_homodim_sf"/>
</dbReference>
<dbReference type="PROSITE" id="PS50894">
    <property type="entry name" value="HPT"/>
    <property type="match status" value="1"/>
</dbReference>
<feature type="modified residue" description="Phosphohistidine" evidence="12">
    <location>
        <position position="44"/>
    </location>
</feature>
<evidence type="ECO:0000259" key="15">
    <source>
        <dbReference type="PROSITE" id="PS50894"/>
    </source>
</evidence>
<dbReference type="FunFam" id="2.30.30.40:FF:000048">
    <property type="entry name" value="Chemotaxis protein CheA, putative"/>
    <property type="match status" value="1"/>
</dbReference>
<dbReference type="AlphaFoldDB" id="A0A0M7BCA2"/>
<dbReference type="Pfam" id="PF01584">
    <property type="entry name" value="CheW"/>
    <property type="match status" value="1"/>
</dbReference>
<dbReference type="InterPro" id="IPR008207">
    <property type="entry name" value="Sig_transdc_His_kin_Hpt_dom"/>
</dbReference>
<evidence type="ECO:0000256" key="9">
    <source>
        <dbReference type="ARBA" id="ARBA00022840"/>
    </source>
</evidence>
<name>A0A0M7BCA2_9RHOB</name>
<accession>A0A0M7BCA2</accession>
<evidence type="ECO:0000256" key="4">
    <source>
        <dbReference type="ARBA" id="ARBA00022500"/>
    </source>
</evidence>
<dbReference type="SUPFAM" id="SSF47226">
    <property type="entry name" value="Histidine-containing phosphotransfer domain, HPT domain"/>
    <property type="match status" value="1"/>
</dbReference>
<evidence type="ECO:0000256" key="5">
    <source>
        <dbReference type="ARBA" id="ARBA00022553"/>
    </source>
</evidence>
<dbReference type="PANTHER" id="PTHR43395">
    <property type="entry name" value="SENSOR HISTIDINE KINASE CHEA"/>
    <property type="match status" value="1"/>
</dbReference>
<dbReference type="Pfam" id="PF01627">
    <property type="entry name" value="Hpt"/>
    <property type="match status" value="1"/>
</dbReference>
<dbReference type="InterPro" id="IPR004105">
    <property type="entry name" value="CheA-like_dim"/>
</dbReference>
<evidence type="ECO:0000313" key="16">
    <source>
        <dbReference type="EMBL" id="CUH39819.1"/>
    </source>
</evidence>
<dbReference type="InterPro" id="IPR005467">
    <property type="entry name" value="His_kinase_dom"/>
</dbReference>
<keyword evidence="7" id="KW-0547">Nucleotide-binding</keyword>
<dbReference type="EMBL" id="CYPR01000165">
    <property type="protein sequence ID" value="CUH39819.1"/>
    <property type="molecule type" value="Genomic_DNA"/>
</dbReference>
<dbReference type="Gene3D" id="2.30.30.40">
    <property type="entry name" value="SH3 Domains"/>
    <property type="match status" value="1"/>
</dbReference>
<comment type="function">
    <text evidence="11">Involved in the transmission of sensory signals from the chemoreceptors to the flagellar motors. CheA is autophosphorylated; it can transfer its phosphate group to either CheB or CheY.</text>
</comment>
<dbReference type="Gene3D" id="1.10.287.560">
    <property type="entry name" value="Histidine kinase CheA-like, homodimeric domain"/>
    <property type="match status" value="1"/>
</dbReference>
<keyword evidence="6 16" id="KW-0808">Transferase</keyword>
<evidence type="ECO:0000256" key="8">
    <source>
        <dbReference type="ARBA" id="ARBA00022777"/>
    </source>
</evidence>
<evidence type="ECO:0000256" key="6">
    <source>
        <dbReference type="ARBA" id="ARBA00022679"/>
    </source>
</evidence>
<dbReference type="STRING" id="313367.JSE7799_02547"/>
<dbReference type="Gene3D" id="3.30.565.10">
    <property type="entry name" value="Histidine kinase-like ATPase, C-terminal domain"/>
    <property type="match status" value="1"/>
</dbReference>
<feature type="domain" description="Histidine kinase" evidence="13">
    <location>
        <begin position="277"/>
        <end position="518"/>
    </location>
</feature>
<dbReference type="PROSITE" id="PS50851">
    <property type="entry name" value="CHEW"/>
    <property type="match status" value="1"/>
</dbReference>
<proteinExistence type="predicted"/>
<dbReference type="CDD" id="cd00088">
    <property type="entry name" value="HPT"/>
    <property type="match status" value="1"/>
</dbReference>
<dbReference type="InterPro" id="IPR036097">
    <property type="entry name" value="HisK_dim/P_sf"/>
</dbReference>
<dbReference type="Pfam" id="PF02518">
    <property type="entry name" value="HATPase_c"/>
    <property type="match status" value="1"/>
</dbReference>
<evidence type="ECO:0000256" key="7">
    <source>
        <dbReference type="ARBA" id="ARBA00022741"/>
    </source>
</evidence>
<evidence type="ECO:0000256" key="10">
    <source>
        <dbReference type="ARBA" id="ARBA00023012"/>
    </source>
</evidence>
<dbReference type="CDD" id="cd00731">
    <property type="entry name" value="CheA_reg"/>
    <property type="match status" value="1"/>
</dbReference>
<evidence type="ECO:0000256" key="11">
    <source>
        <dbReference type="ARBA" id="ARBA00035100"/>
    </source>
</evidence>
<dbReference type="SUPFAM" id="SSF55874">
    <property type="entry name" value="ATPase domain of HSP90 chaperone/DNA topoisomerase II/histidine kinase"/>
    <property type="match status" value="1"/>
</dbReference>
<dbReference type="GO" id="GO:0005737">
    <property type="term" value="C:cytoplasm"/>
    <property type="evidence" value="ECO:0007669"/>
    <property type="project" value="InterPro"/>
</dbReference>
<evidence type="ECO:0000259" key="14">
    <source>
        <dbReference type="PROSITE" id="PS50851"/>
    </source>
</evidence>
<dbReference type="FunFam" id="3.30.565.10:FF:000016">
    <property type="entry name" value="Chemotaxis protein CheA, putative"/>
    <property type="match status" value="1"/>
</dbReference>
<dbReference type="SMART" id="SM00073">
    <property type="entry name" value="HPT"/>
    <property type="match status" value="1"/>
</dbReference>
<evidence type="ECO:0000313" key="17">
    <source>
        <dbReference type="Proteomes" id="UP000049455"/>
    </source>
</evidence>
<dbReference type="PANTHER" id="PTHR43395:SF10">
    <property type="entry name" value="CHEMOTAXIS PROTEIN CHEA"/>
    <property type="match status" value="1"/>
</dbReference>
<dbReference type="PRINTS" id="PR00344">
    <property type="entry name" value="BCTRLSENSOR"/>
</dbReference>
<dbReference type="Gene3D" id="1.20.120.160">
    <property type="entry name" value="HPT domain"/>
    <property type="match status" value="1"/>
</dbReference>
<dbReference type="Proteomes" id="UP000049455">
    <property type="component" value="Unassembled WGS sequence"/>
</dbReference>
<dbReference type="Pfam" id="PF02895">
    <property type="entry name" value="H-kinase_dim"/>
    <property type="match status" value="1"/>
</dbReference>
<dbReference type="InterPro" id="IPR003594">
    <property type="entry name" value="HATPase_dom"/>
</dbReference>
<dbReference type="PROSITE" id="PS50109">
    <property type="entry name" value="HIS_KIN"/>
    <property type="match status" value="1"/>
</dbReference>
<protein>
    <recommendedName>
        <fullName evidence="3">Chemotaxis protein CheA</fullName>
        <ecNumber evidence="2">2.7.13.3</ecNumber>
    </recommendedName>
</protein>
<keyword evidence="17" id="KW-1185">Reference proteome</keyword>
<dbReference type="InterPro" id="IPR036890">
    <property type="entry name" value="HATPase_C_sf"/>
</dbReference>
<keyword evidence="9" id="KW-0067">ATP-binding</keyword>
<evidence type="ECO:0000256" key="1">
    <source>
        <dbReference type="ARBA" id="ARBA00000085"/>
    </source>
</evidence>
<feature type="domain" description="CheW-like" evidence="14">
    <location>
        <begin position="520"/>
        <end position="652"/>
    </location>
</feature>
<dbReference type="InterPro" id="IPR002545">
    <property type="entry name" value="CheW-lke_dom"/>
</dbReference>
<feature type="domain" description="HPt" evidence="15">
    <location>
        <begin position="1"/>
        <end position="101"/>
    </location>
</feature>
<gene>
    <name evidence="16" type="primary">cheA_1</name>
    <name evidence="16" type="ORF">JSE7799_02547</name>
</gene>
<evidence type="ECO:0000256" key="3">
    <source>
        <dbReference type="ARBA" id="ARBA00021495"/>
    </source>
</evidence>
<dbReference type="SMART" id="SM00387">
    <property type="entry name" value="HATPase_c"/>
    <property type="match status" value="1"/>
</dbReference>
<dbReference type="SMART" id="SM00260">
    <property type="entry name" value="CheW"/>
    <property type="match status" value="1"/>
</dbReference>
<dbReference type="SUPFAM" id="SSF47384">
    <property type="entry name" value="Homodimeric domain of signal transducing histidine kinase"/>
    <property type="match status" value="1"/>
</dbReference>
<dbReference type="RefSeq" id="WP_055663966.1">
    <property type="nucleotide sequence ID" value="NZ_CYPR01000165.1"/>
</dbReference>
<dbReference type="InterPro" id="IPR004358">
    <property type="entry name" value="Sig_transdc_His_kin-like_C"/>
</dbReference>
<comment type="catalytic activity">
    <reaction evidence="1">
        <text>ATP + protein L-histidine = ADP + protein N-phospho-L-histidine.</text>
        <dbReference type="EC" id="2.7.13.3"/>
    </reaction>
</comment>